<reference evidence="1 2" key="1">
    <citation type="submission" date="2016-04" db="EMBL/GenBank/DDBJ databases">
        <title>Genome analyses suggest a sexual origin of heterokaryosis in a supposedly ancient asexual fungus.</title>
        <authorList>
            <person name="Ropars J."/>
            <person name="Sedzielewska K."/>
            <person name="Noel J."/>
            <person name="Charron P."/>
            <person name="Farinelli L."/>
            <person name="Marton T."/>
            <person name="Kruger M."/>
            <person name="Pelin A."/>
            <person name="Brachmann A."/>
            <person name="Corradi N."/>
        </authorList>
    </citation>
    <scope>NUCLEOTIDE SEQUENCE [LARGE SCALE GENOMIC DNA]</scope>
    <source>
        <strain evidence="1 2">A5</strain>
    </source>
</reference>
<dbReference type="VEuPathDB" id="FungiDB:RhiirFUN_000515"/>
<accession>A0A2N0NVA1</accession>
<reference evidence="1 2" key="2">
    <citation type="submission" date="2017-09" db="EMBL/GenBank/DDBJ databases">
        <title>Extensive intraspecific genome diversity in a model arbuscular mycorrhizal fungus.</title>
        <authorList>
            <person name="Chen E.C."/>
            <person name="Morin E."/>
            <person name="Beaudet D."/>
            <person name="Noel J."/>
            <person name="Ndikumana S."/>
            <person name="Charron P."/>
            <person name="St-Onge C."/>
            <person name="Giorgi J."/>
            <person name="Grigoriev I.V."/>
            <person name="Roux C."/>
            <person name="Martin F.M."/>
            <person name="Corradi N."/>
        </authorList>
    </citation>
    <scope>NUCLEOTIDE SEQUENCE [LARGE SCALE GENOMIC DNA]</scope>
    <source>
        <strain evidence="1 2">A5</strain>
    </source>
</reference>
<organism evidence="1 2">
    <name type="scientific">Rhizophagus irregularis</name>
    <dbReference type="NCBI Taxonomy" id="588596"/>
    <lineage>
        <taxon>Eukaryota</taxon>
        <taxon>Fungi</taxon>
        <taxon>Fungi incertae sedis</taxon>
        <taxon>Mucoromycota</taxon>
        <taxon>Glomeromycotina</taxon>
        <taxon>Glomeromycetes</taxon>
        <taxon>Glomerales</taxon>
        <taxon>Glomeraceae</taxon>
        <taxon>Rhizophagus</taxon>
    </lineage>
</organism>
<dbReference type="VEuPathDB" id="FungiDB:RhiirA1_472508"/>
<dbReference type="EMBL" id="LLXJ01002609">
    <property type="protein sequence ID" value="PKB98491.1"/>
    <property type="molecule type" value="Genomic_DNA"/>
</dbReference>
<dbReference type="VEuPathDB" id="FungiDB:FUN_015465"/>
<dbReference type="Proteomes" id="UP000232722">
    <property type="component" value="Unassembled WGS sequence"/>
</dbReference>
<evidence type="ECO:0000313" key="1">
    <source>
        <dbReference type="EMBL" id="PKB98491.1"/>
    </source>
</evidence>
<comment type="caution">
    <text evidence="1">The sequence shown here is derived from an EMBL/GenBank/DDBJ whole genome shotgun (WGS) entry which is preliminary data.</text>
</comment>
<name>A0A2N0NVA1_9GLOM</name>
<protein>
    <submittedName>
        <fullName evidence="1">Uncharacterized protein</fullName>
    </submittedName>
</protein>
<proteinExistence type="predicted"/>
<dbReference type="AlphaFoldDB" id="A0A2N0NVA1"/>
<gene>
    <name evidence="1" type="ORF">RhiirA5_431293</name>
</gene>
<sequence>MSIIINQYQNCEVISAKAVHRGLSSVLYRQIIKKISDESDPLQALRLVKNKDGKLYENIRKWLLEQLVAIGCDSGEIALYQFLCDTYPDGIDELFTTFYKNYTSHMSHMSNLMTKNFAF</sequence>
<evidence type="ECO:0000313" key="2">
    <source>
        <dbReference type="Proteomes" id="UP000232722"/>
    </source>
</evidence>